<accession>A0A5B7J6S3</accession>
<evidence type="ECO:0000313" key="3">
    <source>
        <dbReference type="Proteomes" id="UP000324222"/>
    </source>
</evidence>
<sequence>MVTTWRQVVTEGQICYQWCRRQPKYRPAVTLCRPSTQQPTYPTSQPATANHQADPPPTRGFVRRQRRQNQDGVFGVKKVMR</sequence>
<gene>
    <name evidence="2" type="ORF">E2C01_088664</name>
</gene>
<dbReference type="Proteomes" id="UP000324222">
    <property type="component" value="Unassembled WGS sequence"/>
</dbReference>
<protein>
    <submittedName>
        <fullName evidence="2">Uncharacterized protein</fullName>
    </submittedName>
</protein>
<keyword evidence="3" id="KW-1185">Reference proteome</keyword>
<dbReference type="AlphaFoldDB" id="A0A5B7J6S3"/>
<feature type="region of interest" description="Disordered" evidence="1">
    <location>
        <begin position="33"/>
        <end position="81"/>
    </location>
</feature>
<organism evidence="2 3">
    <name type="scientific">Portunus trituberculatus</name>
    <name type="common">Swimming crab</name>
    <name type="synonym">Neptunus trituberculatus</name>
    <dbReference type="NCBI Taxonomy" id="210409"/>
    <lineage>
        <taxon>Eukaryota</taxon>
        <taxon>Metazoa</taxon>
        <taxon>Ecdysozoa</taxon>
        <taxon>Arthropoda</taxon>
        <taxon>Crustacea</taxon>
        <taxon>Multicrustacea</taxon>
        <taxon>Malacostraca</taxon>
        <taxon>Eumalacostraca</taxon>
        <taxon>Eucarida</taxon>
        <taxon>Decapoda</taxon>
        <taxon>Pleocyemata</taxon>
        <taxon>Brachyura</taxon>
        <taxon>Eubrachyura</taxon>
        <taxon>Portunoidea</taxon>
        <taxon>Portunidae</taxon>
        <taxon>Portuninae</taxon>
        <taxon>Portunus</taxon>
    </lineage>
</organism>
<feature type="compositionally biased region" description="Polar residues" evidence="1">
    <location>
        <begin position="33"/>
        <end position="51"/>
    </location>
</feature>
<evidence type="ECO:0000313" key="2">
    <source>
        <dbReference type="EMBL" id="MPC93531.1"/>
    </source>
</evidence>
<comment type="caution">
    <text evidence="2">The sequence shown here is derived from an EMBL/GenBank/DDBJ whole genome shotgun (WGS) entry which is preliminary data.</text>
</comment>
<dbReference type="EMBL" id="VSRR010095162">
    <property type="protein sequence ID" value="MPC93531.1"/>
    <property type="molecule type" value="Genomic_DNA"/>
</dbReference>
<proteinExistence type="predicted"/>
<name>A0A5B7J6S3_PORTR</name>
<reference evidence="2 3" key="1">
    <citation type="submission" date="2019-05" db="EMBL/GenBank/DDBJ databases">
        <title>Another draft genome of Portunus trituberculatus and its Hox gene families provides insights of decapod evolution.</title>
        <authorList>
            <person name="Jeong J.-H."/>
            <person name="Song I."/>
            <person name="Kim S."/>
            <person name="Choi T."/>
            <person name="Kim D."/>
            <person name="Ryu S."/>
            <person name="Kim W."/>
        </authorList>
    </citation>
    <scope>NUCLEOTIDE SEQUENCE [LARGE SCALE GENOMIC DNA]</scope>
    <source>
        <tissue evidence="2">Muscle</tissue>
    </source>
</reference>
<evidence type="ECO:0000256" key="1">
    <source>
        <dbReference type="SAM" id="MobiDB-lite"/>
    </source>
</evidence>